<dbReference type="AlphaFoldDB" id="A0A368UWY1"/>
<protein>
    <submittedName>
        <fullName evidence="1">Uncharacterized protein</fullName>
    </submittedName>
</protein>
<organism evidence="1 2">
    <name type="scientific">Marinilabilia salmonicolor</name>
    <dbReference type="NCBI Taxonomy" id="989"/>
    <lineage>
        <taxon>Bacteria</taxon>
        <taxon>Pseudomonadati</taxon>
        <taxon>Bacteroidota</taxon>
        <taxon>Bacteroidia</taxon>
        <taxon>Marinilabiliales</taxon>
        <taxon>Marinilabiliaceae</taxon>
        <taxon>Marinilabilia</taxon>
    </lineage>
</organism>
<evidence type="ECO:0000313" key="2">
    <source>
        <dbReference type="Proteomes" id="UP000252733"/>
    </source>
</evidence>
<gene>
    <name evidence="1" type="ORF">DFO77_11381</name>
</gene>
<comment type="caution">
    <text evidence="1">The sequence shown here is derived from an EMBL/GenBank/DDBJ whole genome shotgun (WGS) entry which is preliminary data.</text>
</comment>
<reference evidence="1 2" key="1">
    <citation type="submission" date="2018-07" db="EMBL/GenBank/DDBJ databases">
        <title>Freshwater and sediment microbial communities from various areas in North America, analyzing microbe dynamics in response to fracking.</title>
        <authorList>
            <person name="Lamendella R."/>
        </authorList>
    </citation>
    <scope>NUCLEOTIDE SEQUENCE [LARGE SCALE GENOMIC DNA]</scope>
    <source>
        <strain evidence="1 2">160A</strain>
    </source>
</reference>
<dbReference type="EMBL" id="QPIZ01000013">
    <property type="protein sequence ID" value="RCW33316.1"/>
    <property type="molecule type" value="Genomic_DNA"/>
</dbReference>
<keyword evidence="2" id="KW-1185">Reference proteome</keyword>
<dbReference type="RefSeq" id="WP_181872076.1">
    <property type="nucleotide sequence ID" value="NZ_QPIZ01000013.1"/>
</dbReference>
<name>A0A368UWY1_9BACT</name>
<accession>A0A368UWY1</accession>
<evidence type="ECO:0000313" key="1">
    <source>
        <dbReference type="EMBL" id="RCW33316.1"/>
    </source>
</evidence>
<proteinExistence type="predicted"/>
<sequence>MNVAGGCSTAAAGCPGLLVRDTWPGSMEVERSESEMQTGQEARAKCLGHKEMLKAW</sequence>
<dbReference type="Proteomes" id="UP000252733">
    <property type="component" value="Unassembled WGS sequence"/>
</dbReference>